<accession>K3XCH3</accession>
<dbReference type="AlphaFoldDB" id="K3XCH3"/>
<reference evidence="3" key="2">
    <citation type="submission" date="2010-04" db="EMBL/GenBank/DDBJ databases">
        <authorList>
            <person name="Buell R."/>
            <person name="Hamilton J."/>
            <person name="Hostetler J."/>
        </authorList>
    </citation>
    <scope>NUCLEOTIDE SEQUENCE [LARGE SCALE GENOMIC DNA]</scope>
    <source>
        <strain evidence="3">DAOM:BR144</strain>
    </source>
</reference>
<proteinExistence type="predicted"/>
<dbReference type="HOGENOM" id="CLU_010194_44_3_1"/>
<organism evidence="2 3">
    <name type="scientific">Globisporangium ultimum (strain ATCC 200006 / CBS 805.95 / DAOM BR144)</name>
    <name type="common">Pythium ultimum</name>
    <dbReference type="NCBI Taxonomy" id="431595"/>
    <lineage>
        <taxon>Eukaryota</taxon>
        <taxon>Sar</taxon>
        <taxon>Stramenopiles</taxon>
        <taxon>Oomycota</taxon>
        <taxon>Peronosporomycetes</taxon>
        <taxon>Pythiales</taxon>
        <taxon>Pythiaceae</taxon>
        <taxon>Globisporangium</taxon>
    </lineage>
</organism>
<dbReference type="PANTHER" id="PTHR43157:SF31">
    <property type="entry name" value="PHOSPHATIDYLINOSITOL-GLYCAN BIOSYNTHESIS CLASS F PROTEIN"/>
    <property type="match status" value="1"/>
</dbReference>
<dbReference type="InterPro" id="IPR002347">
    <property type="entry name" value="SDR_fam"/>
</dbReference>
<dbReference type="eggNOG" id="KOG1208">
    <property type="taxonomic scope" value="Eukaryota"/>
</dbReference>
<evidence type="ECO:0000256" key="1">
    <source>
        <dbReference type="ARBA" id="ARBA00023002"/>
    </source>
</evidence>
<evidence type="ECO:0000313" key="2">
    <source>
        <dbReference type="EnsemblProtists" id="PYU1_T014922"/>
    </source>
</evidence>
<dbReference type="Gene3D" id="3.40.50.720">
    <property type="entry name" value="NAD(P)-binding Rossmann-like Domain"/>
    <property type="match status" value="1"/>
</dbReference>
<dbReference type="OMA" id="EMSVGTN"/>
<dbReference type="EnsemblProtists" id="PYU1_T014922">
    <property type="protein sequence ID" value="PYU1_T014922"/>
    <property type="gene ID" value="PYU1_G014891"/>
</dbReference>
<sequence>MPKKVIFVTGGNAGIGFQCCLALAKQPNTHVIVAGRNQQRVNDAVKEIKAAATPTSIIEPGIVDLASLKSVRTFANKLKSRQLQFSTIVCNGGVQLKQKEMTVDGFERTFGTNHLGHFLLLEILREQTQRIMMLGSETHDPAEKTGIAPPSELNFDQLARGYDNFNGGDAYAASKLCNTLYAKEFVRRYPNGPTILVYTPGFIPDTALYRENNRFVWMLMKPVIKFFSWMNGVRTSTSEYSGGYMAKLASDEPLQAEYKSGSYIRVDEVWEVSKQAADPVLGKELWDKSEKWVQSA</sequence>
<dbReference type="InterPro" id="IPR036291">
    <property type="entry name" value="NAD(P)-bd_dom_sf"/>
</dbReference>
<dbReference type="PANTHER" id="PTHR43157">
    <property type="entry name" value="PHOSPHATIDYLINOSITOL-GLYCAN BIOSYNTHESIS CLASS F PROTEIN-RELATED"/>
    <property type="match status" value="1"/>
</dbReference>
<evidence type="ECO:0000313" key="3">
    <source>
        <dbReference type="Proteomes" id="UP000019132"/>
    </source>
</evidence>
<name>K3XCH3_GLOUD</name>
<reference evidence="2" key="3">
    <citation type="submission" date="2015-02" db="UniProtKB">
        <authorList>
            <consortium name="EnsemblProtists"/>
        </authorList>
    </citation>
    <scope>IDENTIFICATION</scope>
    <source>
        <strain evidence="2">DAOM BR144</strain>
    </source>
</reference>
<protein>
    <submittedName>
        <fullName evidence="2">Uncharacterized protein</fullName>
    </submittedName>
</protein>
<reference evidence="3" key="1">
    <citation type="journal article" date="2010" name="Genome Biol.">
        <title>Genome sequence of the necrotrophic plant pathogen Pythium ultimum reveals original pathogenicity mechanisms and effector repertoire.</title>
        <authorList>
            <person name="Levesque C.A."/>
            <person name="Brouwer H."/>
            <person name="Cano L."/>
            <person name="Hamilton J.P."/>
            <person name="Holt C."/>
            <person name="Huitema E."/>
            <person name="Raffaele S."/>
            <person name="Robideau G.P."/>
            <person name="Thines M."/>
            <person name="Win J."/>
            <person name="Zerillo M.M."/>
            <person name="Beakes G.W."/>
            <person name="Boore J.L."/>
            <person name="Busam D."/>
            <person name="Dumas B."/>
            <person name="Ferriera S."/>
            <person name="Fuerstenberg S.I."/>
            <person name="Gachon C.M."/>
            <person name="Gaulin E."/>
            <person name="Govers F."/>
            <person name="Grenville-Briggs L."/>
            <person name="Horner N."/>
            <person name="Hostetler J."/>
            <person name="Jiang R.H."/>
            <person name="Johnson J."/>
            <person name="Krajaejun T."/>
            <person name="Lin H."/>
            <person name="Meijer H.J."/>
            <person name="Moore B."/>
            <person name="Morris P."/>
            <person name="Phuntmart V."/>
            <person name="Puiu D."/>
            <person name="Shetty J."/>
            <person name="Stajich J.E."/>
            <person name="Tripathy S."/>
            <person name="Wawra S."/>
            <person name="van West P."/>
            <person name="Whitty B.R."/>
            <person name="Coutinho P.M."/>
            <person name="Henrissat B."/>
            <person name="Martin F."/>
            <person name="Thomas P.D."/>
            <person name="Tyler B.M."/>
            <person name="De Vries R.P."/>
            <person name="Kamoun S."/>
            <person name="Yandell M."/>
            <person name="Tisserat N."/>
            <person name="Buell C.R."/>
        </authorList>
    </citation>
    <scope>NUCLEOTIDE SEQUENCE</scope>
    <source>
        <strain evidence="3">DAOM:BR144</strain>
    </source>
</reference>
<keyword evidence="1" id="KW-0560">Oxidoreductase</keyword>
<dbReference type="GO" id="GO:0016491">
    <property type="term" value="F:oxidoreductase activity"/>
    <property type="evidence" value="ECO:0007669"/>
    <property type="project" value="UniProtKB-KW"/>
</dbReference>
<keyword evidence="3" id="KW-1185">Reference proteome</keyword>
<dbReference type="SUPFAM" id="SSF51735">
    <property type="entry name" value="NAD(P)-binding Rossmann-fold domains"/>
    <property type="match status" value="1"/>
</dbReference>
<dbReference type="VEuPathDB" id="FungiDB:PYU1_G014891"/>
<dbReference type="Pfam" id="PF00106">
    <property type="entry name" value="adh_short"/>
    <property type="match status" value="1"/>
</dbReference>
<dbReference type="InParanoid" id="K3XCH3"/>
<dbReference type="Proteomes" id="UP000019132">
    <property type="component" value="Unassembled WGS sequence"/>
</dbReference>
<dbReference type="EMBL" id="ADOS01001230">
    <property type="status" value="NOT_ANNOTATED_CDS"/>
    <property type="molecule type" value="Genomic_DNA"/>
</dbReference>
<dbReference type="STRING" id="431595.K3XCH3"/>